<evidence type="ECO:0000313" key="1">
    <source>
        <dbReference type="EMBL" id="GCC41945.1"/>
    </source>
</evidence>
<proteinExistence type="predicted"/>
<sequence>ADQDHVSGQAFEWIEPNVQHGHHLFGQHLAGVKACAESEEGSHFRKERTGNKT</sequence>
<dbReference type="Proteomes" id="UP000287033">
    <property type="component" value="Unassembled WGS sequence"/>
</dbReference>
<feature type="non-terminal residue" evidence="1">
    <location>
        <position position="1"/>
    </location>
</feature>
<evidence type="ECO:0000313" key="2">
    <source>
        <dbReference type="Proteomes" id="UP000287033"/>
    </source>
</evidence>
<keyword evidence="2" id="KW-1185">Reference proteome</keyword>
<gene>
    <name evidence="1" type="ORF">chiPu_0025621</name>
</gene>
<dbReference type="AlphaFoldDB" id="A0A401TH25"/>
<accession>A0A401TH25</accession>
<organism evidence="1 2">
    <name type="scientific">Chiloscyllium punctatum</name>
    <name type="common">Brownbanded bambooshark</name>
    <name type="synonym">Hemiscyllium punctatum</name>
    <dbReference type="NCBI Taxonomy" id="137246"/>
    <lineage>
        <taxon>Eukaryota</taxon>
        <taxon>Metazoa</taxon>
        <taxon>Chordata</taxon>
        <taxon>Craniata</taxon>
        <taxon>Vertebrata</taxon>
        <taxon>Chondrichthyes</taxon>
        <taxon>Elasmobranchii</taxon>
        <taxon>Galeomorphii</taxon>
        <taxon>Galeoidea</taxon>
        <taxon>Orectolobiformes</taxon>
        <taxon>Hemiscylliidae</taxon>
        <taxon>Chiloscyllium</taxon>
    </lineage>
</organism>
<name>A0A401TH25_CHIPU</name>
<protein>
    <submittedName>
        <fullName evidence="1">Uncharacterized protein</fullName>
    </submittedName>
</protein>
<reference evidence="1 2" key="1">
    <citation type="journal article" date="2018" name="Nat. Ecol. Evol.">
        <title>Shark genomes provide insights into elasmobranch evolution and the origin of vertebrates.</title>
        <authorList>
            <person name="Hara Y"/>
            <person name="Yamaguchi K"/>
            <person name="Onimaru K"/>
            <person name="Kadota M"/>
            <person name="Koyanagi M"/>
            <person name="Keeley SD"/>
            <person name="Tatsumi K"/>
            <person name="Tanaka K"/>
            <person name="Motone F"/>
            <person name="Kageyama Y"/>
            <person name="Nozu R"/>
            <person name="Adachi N"/>
            <person name="Nishimura O"/>
            <person name="Nakagawa R"/>
            <person name="Tanegashima C"/>
            <person name="Kiyatake I"/>
            <person name="Matsumoto R"/>
            <person name="Murakumo K"/>
            <person name="Nishida K"/>
            <person name="Terakita A"/>
            <person name="Kuratani S"/>
            <person name="Sato K"/>
            <person name="Hyodo S Kuraku.S."/>
        </authorList>
    </citation>
    <scope>NUCLEOTIDE SEQUENCE [LARGE SCALE GENOMIC DNA]</scope>
</reference>
<comment type="caution">
    <text evidence="1">The sequence shown here is derived from an EMBL/GenBank/DDBJ whole genome shotgun (WGS) entry which is preliminary data.</text>
</comment>
<dbReference type="EMBL" id="BEZZ01062254">
    <property type="protein sequence ID" value="GCC41945.1"/>
    <property type="molecule type" value="Genomic_DNA"/>
</dbReference>